<accession>A0A9R1XQI6</accession>
<gene>
    <name evidence="1" type="ORF">LSAT_V11C200082200</name>
</gene>
<comment type="caution">
    <text evidence="1">The sequence shown here is derived from an EMBL/GenBank/DDBJ whole genome shotgun (WGS) entry which is preliminary data.</text>
</comment>
<evidence type="ECO:0000313" key="1">
    <source>
        <dbReference type="EMBL" id="KAJ0221679.1"/>
    </source>
</evidence>
<proteinExistence type="predicted"/>
<keyword evidence="2" id="KW-1185">Reference proteome</keyword>
<reference evidence="1 2" key="1">
    <citation type="journal article" date="2017" name="Nat. Commun.">
        <title>Genome assembly with in vitro proximity ligation data and whole-genome triplication in lettuce.</title>
        <authorList>
            <person name="Reyes-Chin-Wo S."/>
            <person name="Wang Z."/>
            <person name="Yang X."/>
            <person name="Kozik A."/>
            <person name="Arikit S."/>
            <person name="Song C."/>
            <person name="Xia L."/>
            <person name="Froenicke L."/>
            <person name="Lavelle D.O."/>
            <person name="Truco M.J."/>
            <person name="Xia R."/>
            <person name="Zhu S."/>
            <person name="Xu C."/>
            <person name="Xu H."/>
            <person name="Xu X."/>
            <person name="Cox K."/>
            <person name="Korf I."/>
            <person name="Meyers B.C."/>
            <person name="Michelmore R.W."/>
        </authorList>
    </citation>
    <scope>NUCLEOTIDE SEQUENCE [LARGE SCALE GENOMIC DNA]</scope>
    <source>
        <strain evidence="2">cv. Salinas</strain>
        <tissue evidence="1">Seedlings</tissue>
    </source>
</reference>
<protein>
    <recommendedName>
        <fullName evidence="3">Reverse transcriptase zinc-binding domain-containing protein</fullName>
    </recommendedName>
</protein>
<dbReference type="AlphaFoldDB" id="A0A9R1XQI6"/>
<sequence>MWWLMGLNSKTSIGYCDLSSLPQSRFHLFWNNLVPRKVNILVWRVNHSKLPTLATLSKIMCNAGLEDEHHLFFSYPLTKEELLNCNQSFTDPLYLSELNSTISLVFIWVIWAFRNKAIFNGAIKS</sequence>
<evidence type="ECO:0000313" key="2">
    <source>
        <dbReference type="Proteomes" id="UP000235145"/>
    </source>
</evidence>
<dbReference type="Proteomes" id="UP000235145">
    <property type="component" value="Unassembled WGS sequence"/>
</dbReference>
<name>A0A9R1XQI6_LACSA</name>
<dbReference type="EMBL" id="NBSK02000002">
    <property type="protein sequence ID" value="KAJ0221679.1"/>
    <property type="molecule type" value="Genomic_DNA"/>
</dbReference>
<evidence type="ECO:0008006" key="3">
    <source>
        <dbReference type="Google" id="ProtNLM"/>
    </source>
</evidence>
<organism evidence="1 2">
    <name type="scientific">Lactuca sativa</name>
    <name type="common">Garden lettuce</name>
    <dbReference type="NCBI Taxonomy" id="4236"/>
    <lineage>
        <taxon>Eukaryota</taxon>
        <taxon>Viridiplantae</taxon>
        <taxon>Streptophyta</taxon>
        <taxon>Embryophyta</taxon>
        <taxon>Tracheophyta</taxon>
        <taxon>Spermatophyta</taxon>
        <taxon>Magnoliopsida</taxon>
        <taxon>eudicotyledons</taxon>
        <taxon>Gunneridae</taxon>
        <taxon>Pentapetalae</taxon>
        <taxon>asterids</taxon>
        <taxon>campanulids</taxon>
        <taxon>Asterales</taxon>
        <taxon>Asteraceae</taxon>
        <taxon>Cichorioideae</taxon>
        <taxon>Cichorieae</taxon>
        <taxon>Lactucinae</taxon>
        <taxon>Lactuca</taxon>
    </lineage>
</organism>